<accession>A0A915NWM5</accession>
<evidence type="ECO:0000313" key="8">
    <source>
        <dbReference type="WBParaSite" id="scf7180000421484.g7042"/>
    </source>
</evidence>
<comment type="subcellular location">
    <subcellularLocation>
        <location evidence="1">Membrane</location>
    </subcellularLocation>
</comment>
<feature type="transmembrane region" description="Helical" evidence="5">
    <location>
        <begin position="273"/>
        <end position="293"/>
    </location>
</feature>
<dbReference type="AlphaFoldDB" id="A0A915NWM5"/>
<feature type="transmembrane region" description="Helical" evidence="5">
    <location>
        <begin position="29"/>
        <end position="50"/>
    </location>
</feature>
<dbReference type="InterPro" id="IPR019424">
    <property type="entry name" value="7TM_GPCR_Srsx"/>
</dbReference>
<keyword evidence="2 5" id="KW-0812">Transmembrane</keyword>
<feature type="domain" description="G-protein coupled receptors family 1 profile" evidence="6">
    <location>
        <begin position="41"/>
        <end position="290"/>
    </location>
</feature>
<dbReference type="Proteomes" id="UP000887560">
    <property type="component" value="Unplaced"/>
</dbReference>
<keyword evidence="3 5" id="KW-1133">Transmembrane helix</keyword>
<feature type="transmembrane region" description="Helical" evidence="5">
    <location>
        <begin position="62"/>
        <end position="85"/>
    </location>
</feature>
<dbReference type="PROSITE" id="PS50262">
    <property type="entry name" value="G_PROTEIN_RECEP_F1_2"/>
    <property type="match status" value="1"/>
</dbReference>
<dbReference type="GO" id="GO:0004930">
    <property type="term" value="F:G protein-coupled receptor activity"/>
    <property type="evidence" value="ECO:0007669"/>
    <property type="project" value="InterPro"/>
</dbReference>
<dbReference type="PANTHER" id="PTHR23360:SF5">
    <property type="entry name" value="G-PROTEIN COUPLED RECEPTORS FAMILY 1 PROFILE DOMAIN-CONTAINING PROTEIN"/>
    <property type="match status" value="1"/>
</dbReference>
<evidence type="ECO:0000259" key="6">
    <source>
        <dbReference type="PROSITE" id="PS50262"/>
    </source>
</evidence>
<evidence type="ECO:0000256" key="2">
    <source>
        <dbReference type="ARBA" id="ARBA00022692"/>
    </source>
</evidence>
<evidence type="ECO:0000256" key="4">
    <source>
        <dbReference type="ARBA" id="ARBA00023136"/>
    </source>
</evidence>
<dbReference type="InterPro" id="IPR047130">
    <property type="entry name" value="7TM_GPCR_Srsx_nematod"/>
</dbReference>
<keyword evidence="4 5" id="KW-0472">Membrane</keyword>
<dbReference type="SMART" id="SM01381">
    <property type="entry name" value="7TM_GPCR_Srsx"/>
    <property type="match status" value="1"/>
</dbReference>
<feature type="transmembrane region" description="Helical" evidence="5">
    <location>
        <begin position="194"/>
        <end position="212"/>
    </location>
</feature>
<evidence type="ECO:0000256" key="3">
    <source>
        <dbReference type="ARBA" id="ARBA00022989"/>
    </source>
</evidence>
<feature type="transmembrane region" description="Helical" evidence="5">
    <location>
        <begin position="236"/>
        <end position="261"/>
    </location>
</feature>
<dbReference type="WBParaSite" id="scf7180000421484.g7042">
    <property type="protein sequence ID" value="scf7180000421484.g7042"/>
    <property type="gene ID" value="scf7180000421484.g7042"/>
</dbReference>
<sequence>MTDNYNINNTLYTTHISPQFYSDLFLTAFIRWIICLPGIINNLALICVTFREKSLRGPCNLLLALGALFDFFYLSGFTIPFLLALTTINFIPLQTCFYIQAIPLISLFASVNTVLFVGIDRLLNVILSLKYHSLNKPIYFTIVSCGILVYPIYTFSLSINGVWTHPNWLVICTTTPSDLYTFYTNVTQLKTNGIYINSASFICYMFVWYFVWRAKKQTENIIGVANNQNHRIFKSVLYIMFFVVGTWLSNTIYFTFISFMFTDTFSTQYIAPSINFLTCVIASSSNVFILFSCSSDYRRAFKRLAFDLPLLGKLIKGMYGGTTSNTVKPTVQSVKPIIHPKQNLMRNPILERSKRQFSFVKVAPQDALSRKKRQFKLRKTAPNQEDVISRKKRQFILRANSKREAIHGDQADSFHVLDKAFN</sequence>
<dbReference type="SUPFAM" id="SSF81321">
    <property type="entry name" value="Family A G protein-coupled receptor-like"/>
    <property type="match status" value="1"/>
</dbReference>
<reference evidence="8" key="1">
    <citation type="submission" date="2022-11" db="UniProtKB">
        <authorList>
            <consortium name="WormBaseParasite"/>
        </authorList>
    </citation>
    <scope>IDENTIFICATION</scope>
</reference>
<feature type="transmembrane region" description="Helical" evidence="5">
    <location>
        <begin position="97"/>
        <end position="117"/>
    </location>
</feature>
<name>A0A915NWM5_9BILA</name>
<proteinExistence type="predicted"/>
<evidence type="ECO:0000256" key="5">
    <source>
        <dbReference type="SAM" id="Phobius"/>
    </source>
</evidence>
<protein>
    <submittedName>
        <fullName evidence="8">G-protein coupled receptors family 1 profile domain-containing protein</fullName>
    </submittedName>
</protein>
<evidence type="ECO:0000313" key="7">
    <source>
        <dbReference type="Proteomes" id="UP000887560"/>
    </source>
</evidence>
<evidence type="ECO:0000256" key="1">
    <source>
        <dbReference type="ARBA" id="ARBA00004370"/>
    </source>
</evidence>
<dbReference type="PANTHER" id="PTHR23360">
    <property type="entry name" value="G-PROTEIN COUPLED RECEPTORS FAMILY 1 PROFILE DOMAIN-CONTAINING PROTEIN-RELATED"/>
    <property type="match status" value="1"/>
</dbReference>
<dbReference type="Gene3D" id="1.20.1070.10">
    <property type="entry name" value="Rhodopsin 7-helix transmembrane proteins"/>
    <property type="match status" value="1"/>
</dbReference>
<dbReference type="GO" id="GO:0016020">
    <property type="term" value="C:membrane"/>
    <property type="evidence" value="ECO:0007669"/>
    <property type="project" value="UniProtKB-SubCell"/>
</dbReference>
<dbReference type="InterPro" id="IPR017452">
    <property type="entry name" value="GPCR_Rhodpsn_7TM"/>
</dbReference>
<keyword evidence="7" id="KW-1185">Reference proteome</keyword>
<dbReference type="InterPro" id="IPR000276">
    <property type="entry name" value="GPCR_Rhodpsn"/>
</dbReference>
<dbReference type="Pfam" id="PF10320">
    <property type="entry name" value="7TM_GPCR_Srsx"/>
    <property type="match status" value="1"/>
</dbReference>
<organism evidence="7 8">
    <name type="scientific">Meloidogyne floridensis</name>
    <dbReference type="NCBI Taxonomy" id="298350"/>
    <lineage>
        <taxon>Eukaryota</taxon>
        <taxon>Metazoa</taxon>
        <taxon>Ecdysozoa</taxon>
        <taxon>Nematoda</taxon>
        <taxon>Chromadorea</taxon>
        <taxon>Rhabditida</taxon>
        <taxon>Tylenchina</taxon>
        <taxon>Tylenchomorpha</taxon>
        <taxon>Tylenchoidea</taxon>
        <taxon>Meloidogynidae</taxon>
        <taxon>Meloidogyninae</taxon>
        <taxon>Meloidogyne</taxon>
    </lineage>
</organism>
<feature type="transmembrane region" description="Helical" evidence="5">
    <location>
        <begin position="138"/>
        <end position="159"/>
    </location>
</feature>